<sequence length="51" mass="5439">MRQHMLNGRLVAALLALVCLLGVTAYVEVRQDLPQAVNVRNNAGVNAPVAV</sequence>
<reference evidence="1 2" key="1">
    <citation type="submission" date="2023-08" db="EMBL/GenBank/DDBJ databases">
        <title>Implementing the SeqCode for naming new Mesorhizobium species isolated from Vachellia karroo root nodules.</title>
        <authorList>
            <person name="Van Lill M."/>
        </authorList>
    </citation>
    <scope>NUCLEOTIDE SEQUENCE [LARGE SCALE GENOMIC DNA]</scope>
    <source>
        <strain evidence="1 2">VK24D</strain>
    </source>
</reference>
<name>A0ABU4Y3C1_9HYPH</name>
<keyword evidence="2" id="KW-1185">Reference proteome</keyword>
<dbReference type="Proteomes" id="UP001287059">
    <property type="component" value="Unassembled WGS sequence"/>
</dbReference>
<comment type="caution">
    <text evidence="1">The sequence shown here is derived from an EMBL/GenBank/DDBJ whole genome shotgun (WGS) entry which is preliminary data.</text>
</comment>
<proteinExistence type="predicted"/>
<evidence type="ECO:0000313" key="1">
    <source>
        <dbReference type="EMBL" id="MDX8481368.1"/>
    </source>
</evidence>
<organism evidence="1 2">
    <name type="scientific">Mesorhizobium album</name>
    <dbReference type="NCBI Taxonomy" id="3072314"/>
    <lineage>
        <taxon>Bacteria</taxon>
        <taxon>Pseudomonadati</taxon>
        <taxon>Pseudomonadota</taxon>
        <taxon>Alphaproteobacteria</taxon>
        <taxon>Hyphomicrobiales</taxon>
        <taxon>Phyllobacteriaceae</taxon>
        <taxon>Mesorhizobium</taxon>
    </lineage>
</organism>
<gene>
    <name evidence="1" type="ORF">RFN28_23330</name>
</gene>
<dbReference type="RefSeq" id="WP_320289572.1">
    <property type="nucleotide sequence ID" value="NZ_JAVIIW010000031.1"/>
</dbReference>
<accession>A0ABU4Y3C1</accession>
<protein>
    <submittedName>
        <fullName evidence="1">Uncharacterized protein</fullName>
    </submittedName>
</protein>
<evidence type="ECO:0000313" key="2">
    <source>
        <dbReference type="Proteomes" id="UP001287059"/>
    </source>
</evidence>
<dbReference type="EMBL" id="JAVIIW010000031">
    <property type="protein sequence ID" value="MDX8481368.1"/>
    <property type="molecule type" value="Genomic_DNA"/>
</dbReference>